<dbReference type="EMBL" id="BMAV01025437">
    <property type="protein sequence ID" value="GFS41495.1"/>
    <property type="molecule type" value="Genomic_DNA"/>
</dbReference>
<keyword evidence="1" id="KW-0732">Signal</keyword>
<dbReference type="Proteomes" id="UP000886998">
    <property type="component" value="Unassembled WGS sequence"/>
</dbReference>
<evidence type="ECO:0000313" key="3">
    <source>
        <dbReference type="Proteomes" id="UP000886998"/>
    </source>
</evidence>
<comment type="caution">
    <text evidence="2">The sequence shown here is derived from an EMBL/GenBank/DDBJ whole genome shotgun (WGS) entry which is preliminary data.</text>
</comment>
<evidence type="ECO:0000313" key="2">
    <source>
        <dbReference type="EMBL" id="GFS41495.1"/>
    </source>
</evidence>
<evidence type="ECO:0000256" key="1">
    <source>
        <dbReference type="SAM" id="SignalP"/>
    </source>
</evidence>
<organism evidence="2 3">
    <name type="scientific">Trichonephila inaurata madagascariensis</name>
    <dbReference type="NCBI Taxonomy" id="2747483"/>
    <lineage>
        <taxon>Eukaryota</taxon>
        <taxon>Metazoa</taxon>
        <taxon>Ecdysozoa</taxon>
        <taxon>Arthropoda</taxon>
        <taxon>Chelicerata</taxon>
        <taxon>Arachnida</taxon>
        <taxon>Araneae</taxon>
        <taxon>Araneomorphae</taxon>
        <taxon>Entelegynae</taxon>
        <taxon>Araneoidea</taxon>
        <taxon>Nephilidae</taxon>
        <taxon>Trichonephila</taxon>
        <taxon>Trichonephila inaurata</taxon>
    </lineage>
</organism>
<feature type="chain" id="PRO_5036458897" description="Secreted protein" evidence="1">
    <location>
        <begin position="26"/>
        <end position="81"/>
    </location>
</feature>
<sequence>MLLLFSITSCLGWFLKLRGLSRILTEPIHSRAPIYHDRHAAGRAQLNFSTDGGVKRENYRSRDDTVENVTARDFHRKAITR</sequence>
<gene>
    <name evidence="2" type="ORF">TNIN_204741</name>
</gene>
<keyword evidence="3" id="KW-1185">Reference proteome</keyword>
<evidence type="ECO:0008006" key="4">
    <source>
        <dbReference type="Google" id="ProtNLM"/>
    </source>
</evidence>
<protein>
    <recommendedName>
        <fullName evidence="4">Secreted protein</fullName>
    </recommendedName>
</protein>
<feature type="signal peptide" evidence="1">
    <location>
        <begin position="1"/>
        <end position="25"/>
    </location>
</feature>
<reference evidence="2" key="1">
    <citation type="submission" date="2020-08" db="EMBL/GenBank/DDBJ databases">
        <title>Multicomponent nature underlies the extraordinary mechanical properties of spider dragline silk.</title>
        <authorList>
            <person name="Kono N."/>
            <person name="Nakamura H."/>
            <person name="Mori M."/>
            <person name="Yoshida Y."/>
            <person name="Ohtoshi R."/>
            <person name="Malay A.D."/>
            <person name="Moran D.A.P."/>
            <person name="Tomita M."/>
            <person name="Numata K."/>
            <person name="Arakawa K."/>
        </authorList>
    </citation>
    <scope>NUCLEOTIDE SEQUENCE</scope>
</reference>
<proteinExistence type="predicted"/>
<dbReference type="AlphaFoldDB" id="A0A8X6MCG6"/>
<accession>A0A8X6MCG6</accession>
<name>A0A8X6MCG6_9ARAC</name>